<accession>L1JSW4</accession>
<dbReference type="STRING" id="905079.L1JSW4"/>
<reference evidence="5 7" key="1">
    <citation type="journal article" date="2012" name="Nature">
        <title>Algal genomes reveal evolutionary mosaicism and the fate of nucleomorphs.</title>
        <authorList>
            <consortium name="DOE Joint Genome Institute"/>
            <person name="Curtis B.A."/>
            <person name="Tanifuji G."/>
            <person name="Burki F."/>
            <person name="Gruber A."/>
            <person name="Irimia M."/>
            <person name="Maruyama S."/>
            <person name="Arias M.C."/>
            <person name="Ball S.G."/>
            <person name="Gile G.H."/>
            <person name="Hirakawa Y."/>
            <person name="Hopkins J.F."/>
            <person name="Kuo A."/>
            <person name="Rensing S.A."/>
            <person name="Schmutz J."/>
            <person name="Symeonidi A."/>
            <person name="Elias M."/>
            <person name="Eveleigh R.J."/>
            <person name="Herman E.K."/>
            <person name="Klute M.J."/>
            <person name="Nakayama T."/>
            <person name="Obornik M."/>
            <person name="Reyes-Prieto A."/>
            <person name="Armbrust E.V."/>
            <person name="Aves S.J."/>
            <person name="Beiko R.G."/>
            <person name="Coutinho P."/>
            <person name="Dacks J.B."/>
            <person name="Durnford D.G."/>
            <person name="Fast N.M."/>
            <person name="Green B.R."/>
            <person name="Grisdale C.J."/>
            <person name="Hempel F."/>
            <person name="Henrissat B."/>
            <person name="Hoppner M.P."/>
            <person name="Ishida K."/>
            <person name="Kim E."/>
            <person name="Koreny L."/>
            <person name="Kroth P.G."/>
            <person name="Liu Y."/>
            <person name="Malik S.B."/>
            <person name="Maier U.G."/>
            <person name="McRose D."/>
            <person name="Mock T."/>
            <person name="Neilson J.A."/>
            <person name="Onodera N.T."/>
            <person name="Poole A.M."/>
            <person name="Pritham E.J."/>
            <person name="Richards T.A."/>
            <person name="Rocap G."/>
            <person name="Roy S.W."/>
            <person name="Sarai C."/>
            <person name="Schaack S."/>
            <person name="Shirato S."/>
            <person name="Slamovits C.H."/>
            <person name="Spencer D.F."/>
            <person name="Suzuki S."/>
            <person name="Worden A.Z."/>
            <person name="Zauner S."/>
            <person name="Barry K."/>
            <person name="Bell C."/>
            <person name="Bharti A.K."/>
            <person name="Crow J.A."/>
            <person name="Grimwood J."/>
            <person name="Kramer R."/>
            <person name="Lindquist E."/>
            <person name="Lucas S."/>
            <person name="Salamov A."/>
            <person name="McFadden G.I."/>
            <person name="Lane C.E."/>
            <person name="Keeling P.J."/>
            <person name="Gray M.W."/>
            <person name="Grigoriev I.V."/>
            <person name="Archibald J.M."/>
        </authorList>
    </citation>
    <scope>NUCLEOTIDE SEQUENCE</scope>
    <source>
        <strain evidence="5 7">CCMP2712</strain>
    </source>
</reference>
<evidence type="ECO:0000313" key="7">
    <source>
        <dbReference type="Proteomes" id="UP000011087"/>
    </source>
</evidence>
<reference evidence="7" key="2">
    <citation type="submission" date="2012-11" db="EMBL/GenBank/DDBJ databases">
        <authorList>
            <person name="Kuo A."/>
            <person name="Curtis B.A."/>
            <person name="Tanifuji G."/>
            <person name="Burki F."/>
            <person name="Gruber A."/>
            <person name="Irimia M."/>
            <person name="Maruyama S."/>
            <person name="Arias M.C."/>
            <person name="Ball S.G."/>
            <person name="Gile G.H."/>
            <person name="Hirakawa Y."/>
            <person name="Hopkins J.F."/>
            <person name="Rensing S.A."/>
            <person name="Schmutz J."/>
            <person name="Symeonidi A."/>
            <person name="Elias M."/>
            <person name="Eveleigh R.J."/>
            <person name="Herman E.K."/>
            <person name="Klute M.J."/>
            <person name="Nakayama T."/>
            <person name="Obornik M."/>
            <person name="Reyes-Prieto A."/>
            <person name="Armbrust E.V."/>
            <person name="Aves S.J."/>
            <person name="Beiko R.G."/>
            <person name="Coutinho P."/>
            <person name="Dacks J.B."/>
            <person name="Durnford D.G."/>
            <person name="Fast N.M."/>
            <person name="Green B.R."/>
            <person name="Grisdale C."/>
            <person name="Hempe F."/>
            <person name="Henrissat B."/>
            <person name="Hoppner M.P."/>
            <person name="Ishida K.-I."/>
            <person name="Kim E."/>
            <person name="Koreny L."/>
            <person name="Kroth P.G."/>
            <person name="Liu Y."/>
            <person name="Malik S.-B."/>
            <person name="Maier U.G."/>
            <person name="McRose D."/>
            <person name="Mock T."/>
            <person name="Neilson J.A."/>
            <person name="Onodera N.T."/>
            <person name="Poole A.M."/>
            <person name="Pritham E.J."/>
            <person name="Richards T.A."/>
            <person name="Rocap G."/>
            <person name="Roy S.W."/>
            <person name="Sarai C."/>
            <person name="Schaack S."/>
            <person name="Shirato S."/>
            <person name="Slamovits C.H."/>
            <person name="Spencer D.F."/>
            <person name="Suzuki S."/>
            <person name="Worden A.Z."/>
            <person name="Zauner S."/>
            <person name="Barry K."/>
            <person name="Bell C."/>
            <person name="Bharti A.K."/>
            <person name="Crow J.A."/>
            <person name="Grimwood J."/>
            <person name="Kramer R."/>
            <person name="Lindquist E."/>
            <person name="Lucas S."/>
            <person name="Salamov A."/>
            <person name="McFadden G.I."/>
            <person name="Lane C.E."/>
            <person name="Keeling P.J."/>
            <person name="Gray M.W."/>
            <person name="Grigoriev I.V."/>
            <person name="Archibald J.M."/>
        </authorList>
    </citation>
    <scope>NUCLEOTIDE SEQUENCE</scope>
    <source>
        <strain evidence="7">CCMP2712</strain>
    </source>
</reference>
<dbReference type="InterPro" id="IPR042470">
    <property type="entry name" value="RMI1_N_C_sf"/>
</dbReference>
<comment type="similarity">
    <text evidence="1">Belongs to the RMI1 family.</text>
</comment>
<protein>
    <recommendedName>
        <fullName evidence="2">RecQ-mediated genome instability protein 1</fullName>
    </recommendedName>
</protein>
<name>L1JSW4_GUITC</name>
<sequence length="240" mass="27118">MVGLGAWEQVSSLLAFISRMAGCDRACLPPGIRSMHKQTVSGTFVLQIDEVINISEPNEHRLADTRGRMLKLLLTDGTENICGLELNEIRDLSVNSPAGVKVLVKDFEMRRGVALFGPHNLCVLGGMCSDLEKKRQKAMAELEKSRKRLQLIANDPMDDEISHQEDFDANQPSRRREVNALAPSGSRISANDFMRSPNQNRGHVIGETDWKPRPKNNRSDLEHLQQPTYQHRRRRTDVKL</sequence>
<evidence type="ECO:0000313" key="6">
    <source>
        <dbReference type="EnsemblProtists" id="EKX51265"/>
    </source>
</evidence>
<organism evidence="5">
    <name type="scientific">Guillardia theta (strain CCMP2712)</name>
    <name type="common">Cryptophyte</name>
    <dbReference type="NCBI Taxonomy" id="905079"/>
    <lineage>
        <taxon>Eukaryota</taxon>
        <taxon>Cryptophyceae</taxon>
        <taxon>Pyrenomonadales</taxon>
        <taxon>Geminigeraceae</taxon>
        <taxon>Guillardia</taxon>
    </lineage>
</organism>
<dbReference type="Proteomes" id="UP000011087">
    <property type="component" value="Unassembled WGS sequence"/>
</dbReference>
<feature type="domain" description="RecQ mediated genome instability protein 1 OB-fold" evidence="4">
    <location>
        <begin position="65"/>
        <end position="137"/>
    </location>
</feature>
<gene>
    <name evidence="5" type="ORF">GUITHDRAFT_103182</name>
</gene>
<dbReference type="EMBL" id="JH992976">
    <property type="protein sequence ID" value="EKX51265.1"/>
    <property type="molecule type" value="Genomic_DNA"/>
</dbReference>
<dbReference type="OrthoDB" id="341511at2759"/>
<dbReference type="InterPro" id="IPR013894">
    <property type="entry name" value="RMI1_OB"/>
</dbReference>
<dbReference type="Pfam" id="PF08585">
    <property type="entry name" value="RMI1_N_C"/>
    <property type="match status" value="1"/>
</dbReference>
<dbReference type="PANTHER" id="PTHR14790:SF15">
    <property type="entry name" value="RECQ-MEDIATED GENOME INSTABILITY PROTEIN 1"/>
    <property type="match status" value="1"/>
</dbReference>
<dbReference type="EnsemblProtists" id="EKX51265">
    <property type="protein sequence ID" value="EKX51265"/>
    <property type="gene ID" value="GUITHDRAFT_103182"/>
</dbReference>
<keyword evidence="7" id="KW-1185">Reference proteome</keyword>
<reference evidence="6" key="3">
    <citation type="submission" date="2016-03" db="UniProtKB">
        <authorList>
            <consortium name="EnsemblProtists"/>
        </authorList>
    </citation>
    <scope>IDENTIFICATION</scope>
</reference>
<dbReference type="PaxDb" id="55529-EKX51265"/>
<dbReference type="Gene3D" id="2.40.50.770">
    <property type="entry name" value="RecQ-mediated genome instability protein Rmi1, C-terminal domain"/>
    <property type="match status" value="1"/>
</dbReference>
<dbReference type="eggNOG" id="KOG3683">
    <property type="taxonomic scope" value="Eukaryota"/>
</dbReference>
<dbReference type="GO" id="GO:0031422">
    <property type="term" value="C:RecQ family helicase-topoisomerase III complex"/>
    <property type="evidence" value="ECO:0007669"/>
    <property type="project" value="TreeGrafter"/>
</dbReference>
<dbReference type="GeneID" id="17307841"/>
<dbReference type="RefSeq" id="XP_005838245.1">
    <property type="nucleotide sequence ID" value="XM_005838188.1"/>
</dbReference>
<dbReference type="GO" id="GO:0000724">
    <property type="term" value="P:double-strand break repair via homologous recombination"/>
    <property type="evidence" value="ECO:0007669"/>
    <property type="project" value="TreeGrafter"/>
</dbReference>
<evidence type="ECO:0000259" key="4">
    <source>
        <dbReference type="Pfam" id="PF08585"/>
    </source>
</evidence>
<feature type="compositionally biased region" description="Basic residues" evidence="3">
    <location>
        <begin position="230"/>
        <end position="240"/>
    </location>
</feature>
<evidence type="ECO:0000256" key="1">
    <source>
        <dbReference type="ARBA" id="ARBA00006395"/>
    </source>
</evidence>
<feature type="compositionally biased region" description="Basic and acidic residues" evidence="3">
    <location>
        <begin position="204"/>
        <end position="223"/>
    </location>
</feature>
<dbReference type="KEGG" id="gtt:GUITHDRAFT_103182"/>
<feature type="region of interest" description="Disordered" evidence="3">
    <location>
        <begin position="153"/>
        <end position="240"/>
    </location>
</feature>
<evidence type="ECO:0000313" key="5">
    <source>
        <dbReference type="EMBL" id="EKX51265.1"/>
    </source>
</evidence>
<dbReference type="GO" id="GO:0000712">
    <property type="term" value="P:resolution of meiotic recombination intermediates"/>
    <property type="evidence" value="ECO:0007669"/>
    <property type="project" value="TreeGrafter"/>
</dbReference>
<dbReference type="AlphaFoldDB" id="L1JSW4"/>
<dbReference type="PANTHER" id="PTHR14790">
    <property type="entry name" value="RECQ-MEDIATED GENOME INSTABILITY PROTEIN 1 RMI1"/>
    <property type="match status" value="1"/>
</dbReference>
<evidence type="ECO:0000256" key="3">
    <source>
        <dbReference type="SAM" id="MobiDB-lite"/>
    </source>
</evidence>
<dbReference type="GO" id="GO:0016604">
    <property type="term" value="C:nuclear body"/>
    <property type="evidence" value="ECO:0007669"/>
    <property type="project" value="TreeGrafter"/>
</dbReference>
<evidence type="ECO:0000256" key="2">
    <source>
        <dbReference type="ARBA" id="ARBA00018987"/>
    </source>
</evidence>
<dbReference type="HOGENOM" id="CLU_1158238_0_0_1"/>
<proteinExistence type="inferred from homology"/>